<organism evidence="6">
    <name type="scientific">Salmonella enterica subsp. enterica serovar Dessau</name>
    <dbReference type="NCBI Taxonomy" id="2564349"/>
    <lineage>
        <taxon>Bacteria</taxon>
        <taxon>Pseudomonadati</taxon>
        <taxon>Pseudomonadota</taxon>
        <taxon>Gammaproteobacteria</taxon>
        <taxon>Enterobacterales</taxon>
        <taxon>Enterobacteriaceae</taxon>
        <taxon>Salmonella</taxon>
    </lineage>
</organism>
<dbReference type="Pfam" id="PF00593">
    <property type="entry name" value="TonB_dep_Rec_b-barrel"/>
    <property type="match status" value="1"/>
</dbReference>
<evidence type="ECO:0000256" key="3">
    <source>
        <dbReference type="ARBA" id="ARBA00023237"/>
    </source>
</evidence>
<keyword evidence="3" id="KW-0998">Cell outer membrane</keyword>
<protein>
    <submittedName>
        <fullName evidence="6">TonB-dependent receptor</fullName>
    </submittedName>
</protein>
<proteinExistence type="predicted"/>
<dbReference type="Gene3D" id="2.40.170.20">
    <property type="entry name" value="TonB-dependent receptor, beta-barrel domain"/>
    <property type="match status" value="1"/>
</dbReference>
<evidence type="ECO:0000259" key="5">
    <source>
        <dbReference type="Pfam" id="PF00593"/>
    </source>
</evidence>
<comment type="subcellular location">
    <subcellularLocation>
        <location evidence="1">Cell outer membrane</location>
    </subcellularLocation>
</comment>
<name>A0A8E5IMP9_SALET</name>
<feature type="region of interest" description="Disordered" evidence="4">
    <location>
        <begin position="1"/>
        <end position="62"/>
    </location>
</feature>
<reference evidence="6" key="1">
    <citation type="submission" date="2019-09" db="EMBL/GenBank/DDBJ databases">
        <title>Characterization of Mobilized Colistin Resistance Gene mcr-9 Carrying Colisitin Resistant Salmonella enterica serotype Senftenberg ST14.</title>
        <authorList>
            <person name="Cha M.-H."/>
            <person name="Woo G.-J."/>
        </authorList>
    </citation>
    <scope>NUCLEOTIDE SEQUENCE</scope>
    <source>
        <strain evidence="6">KUFSE-SAL0043</strain>
    </source>
</reference>
<dbReference type="InterPro" id="IPR036942">
    <property type="entry name" value="Beta-barrel_TonB_sf"/>
</dbReference>
<dbReference type="EMBL" id="CP043765">
    <property type="protein sequence ID" value="QUS47070.1"/>
    <property type="molecule type" value="Genomic_DNA"/>
</dbReference>
<gene>
    <name evidence="6" type="ORF">F1331_25730</name>
</gene>
<dbReference type="SUPFAM" id="SSF56935">
    <property type="entry name" value="Porins"/>
    <property type="match status" value="1"/>
</dbReference>
<dbReference type="InterPro" id="IPR000531">
    <property type="entry name" value="Beta-barrel_TonB"/>
</dbReference>
<feature type="compositionally biased region" description="Low complexity" evidence="4">
    <location>
        <begin position="38"/>
        <end position="50"/>
    </location>
</feature>
<keyword evidence="6" id="KW-0675">Receptor</keyword>
<evidence type="ECO:0000256" key="4">
    <source>
        <dbReference type="SAM" id="MobiDB-lite"/>
    </source>
</evidence>
<accession>A0A8E5IMP9</accession>
<evidence type="ECO:0000256" key="2">
    <source>
        <dbReference type="ARBA" id="ARBA00023136"/>
    </source>
</evidence>
<sequence>MREHPSIAGDAAPPPAPRRERGARSGHPQVSRDGSGEPVPQRRGARAGPRPFRPRDLAPSRREHHAPYLERFQQSPRGAILIHPSKQSTLRASISSAFRKPTFLESYLALPIQLPVTGAAQISEGVRREDKAFILNAERIVSAELGYLNQESDYFVVDTSFFYNRVSSLIRAVAFNNNF</sequence>
<dbReference type="GO" id="GO:0009279">
    <property type="term" value="C:cell outer membrane"/>
    <property type="evidence" value="ECO:0007669"/>
    <property type="project" value="UniProtKB-SubCell"/>
</dbReference>
<feature type="domain" description="TonB-dependent receptor-like beta-barrel" evidence="5">
    <location>
        <begin position="73"/>
        <end position="176"/>
    </location>
</feature>
<evidence type="ECO:0000256" key="1">
    <source>
        <dbReference type="ARBA" id="ARBA00004442"/>
    </source>
</evidence>
<evidence type="ECO:0000313" key="6">
    <source>
        <dbReference type="EMBL" id="QUS47070.1"/>
    </source>
</evidence>
<keyword evidence="2" id="KW-0472">Membrane</keyword>
<dbReference type="AlphaFoldDB" id="A0A8E5IMP9"/>
<feature type="compositionally biased region" description="Basic and acidic residues" evidence="4">
    <location>
        <begin position="53"/>
        <end position="62"/>
    </location>
</feature>